<evidence type="ECO:0000313" key="3">
    <source>
        <dbReference type="EMBL" id="RKN15092.1"/>
    </source>
</evidence>
<dbReference type="AlphaFoldDB" id="A0A3A9W195"/>
<gene>
    <name evidence="3" type="ORF">D7318_28145</name>
    <name evidence="2" type="ORF">D7319_20275</name>
</gene>
<comment type="caution">
    <text evidence="2">The sequence shown here is derived from an EMBL/GenBank/DDBJ whole genome shotgun (WGS) entry which is preliminary data.</text>
</comment>
<feature type="chain" id="PRO_5038488219" description="Peptidase" evidence="1">
    <location>
        <begin position="23"/>
        <end position="200"/>
    </location>
</feature>
<evidence type="ECO:0008006" key="6">
    <source>
        <dbReference type="Google" id="ProtNLM"/>
    </source>
</evidence>
<dbReference type="RefSeq" id="WP_120700054.1">
    <property type="nucleotide sequence ID" value="NZ_RBDX01000017.1"/>
</dbReference>
<dbReference type="Proteomes" id="UP000268652">
    <property type="component" value="Unassembled WGS sequence"/>
</dbReference>
<dbReference type="Proteomes" id="UP000275024">
    <property type="component" value="Unassembled WGS sequence"/>
</dbReference>
<feature type="signal peptide" evidence="1">
    <location>
        <begin position="1"/>
        <end position="22"/>
    </location>
</feature>
<keyword evidence="1" id="KW-0732">Signal</keyword>
<evidence type="ECO:0000313" key="5">
    <source>
        <dbReference type="Proteomes" id="UP000275024"/>
    </source>
</evidence>
<organism evidence="2 5">
    <name type="scientific">Streptomyces radicis</name>
    <dbReference type="NCBI Taxonomy" id="1750517"/>
    <lineage>
        <taxon>Bacteria</taxon>
        <taxon>Bacillati</taxon>
        <taxon>Actinomycetota</taxon>
        <taxon>Actinomycetes</taxon>
        <taxon>Kitasatosporales</taxon>
        <taxon>Streptomycetaceae</taxon>
        <taxon>Streptomyces</taxon>
    </lineage>
</organism>
<keyword evidence="4" id="KW-1185">Reference proteome</keyword>
<evidence type="ECO:0000256" key="1">
    <source>
        <dbReference type="SAM" id="SignalP"/>
    </source>
</evidence>
<name>A0A3A9W195_9ACTN</name>
<dbReference type="EMBL" id="RBDY01000035">
    <property type="protein sequence ID" value="RKN15092.1"/>
    <property type="molecule type" value="Genomic_DNA"/>
</dbReference>
<evidence type="ECO:0000313" key="4">
    <source>
        <dbReference type="Proteomes" id="UP000268652"/>
    </source>
</evidence>
<reference evidence="4 5" key="1">
    <citation type="submission" date="2018-09" db="EMBL/GenBank/DDBJ databases">
        <title>Streptomyces sp. nov. DS1-2, an endophytic actinomycete isolated from roots of Dendrobium scabrilingue.</title>
        <authorList>
            <person name="Kuncharoen N."/>
            <person name="Kudo T."/>
            <person name="Ohkuma M."/>
            <person name="Yuki M."/>
            <person name="Tanasupawat S."/>
        </authorList>
    </citation>
    <scope>NUCLEOTIDE SEQUENCE [LARGE SCALE GENOMIC DNA]</scope>
    <source>
        <strain evidence="2 5">AZ1-7</strain>
        <strain evidence="3 4">DS1-2</strain>
    </source>
</reference>
<sequence>MRHPRVAAAALVGALFSATLFAAGPALAAAPSGGGIGPGGDLDAESCAEFTRYGPLDIELTGIPEPVVAGEWTEFTYRVTNTYDHPVDRLYAFVELGAYDTSGGADIAVKAQRFAHGAWRPLGAIPEADPEEGPHFPYLGRTGALDPGESAEARLRIRVHGGAPEGALGTAGLAATWADDATGVCESTVTDLEFDVAAAG</sequence>
<dbReference type="EMBL" id="RBDX01000017">
    <property type="protein sequence ID" value="RKN07031.1"/>
    <property type="molecule type" value="Genomic_DNA"/>
</dbReference>
<protein>
    <recommendedName>
        <fullName evidence="6">Peptidase</fullName>
    </recommendedName>
</protein>
<accession>A0A3A9W195</accession>
<evidence type="ECO:0000313" key="2">
    <source>
        <dbReference type="EMBL" id="RKN07031.1"/>
    </source>
</evidence>
<dbReference type="OrthoDB" id="4333582at2"/>
<proteinExistence type="predicted"/>